<organism evidence="1 2">
    <name type="scientific">Naganishia liquefaciens</name>
    <dbReference type="NCBI Taxonomy" id="104408"/>
    <lineage>
        <taxon>Eukaryota</taxon>
        <taxon>Fungi</taxon>
        <taxon>Dikarya</taxon>
        <taxon>Basidiomycota</taxon>
        <taxon>Agaricomycotina</taxon>
        <taxon>Tremellomycetes</taxon>
        <taxon>Filobasidiales</taxon>
        <taxon>Filobasidiaceae</taxon>
        <taxon>Naganishia</taxon>
    </lineage>
</organism>
<proteinExistence type="predicted"/>
<accession>A0A8H3YEK7</accession>
<keyword evidence="2" id="KW-1185">Reference proteome</keyword>
<dbReference type="OrthoDB" id="2592955at2759"/>
<reference evidence="1" key="1">
    <citation type="submission" date="2020-07" db="EMBL/GenBank/DDBJ databases">
        <title>Draft Genome Sequence of a Deep-Sea Yeast, Naganishia (Cryptococcus) liquefaciens strain N6.</title>
        <authorList>
            <person name="Han Y.W."/>
            <person name="Kajitani R."/>
            <person name="Morimoto H."/>
            <person name="Parhat M."/>
            <person name="Tsubouchi H."/>
            <person name="Bakenova O."/>
            <person name="Ogata M."/>
            <person name="Argunhan B."/>
            <person name="Aoki R."/>
            <person name="Kajiwara S."/>
            <person name="Itoh T."/>
            <person name="Iwasaki H."/>
        </authorList>
    </citation>
    <scope>NUCLEOTIDE SEQUENCE</scope>
    <source>
        <strain evidence="1">N6</strain>
    </source>
</reference>
<dbReference type="Proteomes" id="UP000620104">
    <property type="component" value="Unassembled WGS sequence"/>
</dbReference>
<sequence length="177" mass="19795">MCISYTTNPGASVLLQSSNSMSSLQWFEPPAKPSVSDTPSTFWPAQVSNPRLIKPPLPTSSAPPAEPYSFPPEHFHSLHPPGYIYYPTMSQAKIYTLSDEGDCQAFADPFQNRYDWIHPLSSPVYKVPVKCADVWNTVRWVVAGKHERGENGQLSAAMRRALIDMVEEDNVKQKKGK</sequence>
<protein>
    <submittedName>
        <fullName evidence="1">Uncharacterized protein</fullName>
    </submittedName>
</protein>
<evidence type="ECO:0000313" key="2">
    <source>
        <dbReference type="Proteomes" id="UP000620104"/>
    </source>
</evidence>
<dbReference type="EMBL" id="BLZA01000009">
    <property type="protein sequence ID" value="GHJ84851.1"/>
    <property type="molecule type" value="Genomic_DNA"/>
</dbReference>
<name>A0A8H3YEK7_9TREE</name>
<gene>
    <name evidence="1" type="ORF">NliqN6_1253</name>
</gene>
<comment type="caution">
    <text evidence="1">The sequence shown here is derived from an EMBL/GenBank/DDBJ whole genome shotgun (WGS) entry which is preliminary data.</text>
</comment>
<dbReference type="AlphaFoldDB" id="A0A8H3YEK7"/>
<evidence type="ECO:0000313" key="1">
    <source>
        <dbReference type="EMBL" id="GHJ84851.1"/>
    </source>
</evidence>